<proteinExistence type="predicted"/>
<name>A0A6N6MAK7_9FLAO</name>
<keyword evidence="1" id="KW-0540">Nuclease</keyword>
<protein>
    <submittedName>
        <fullName evidence="1">Restriction endonuclease</fullName>
    </submittedName>
</protein>
<reference evidence="1 2" key="1">
    <citation type="submission" date="2019-09" db="EMBL/GenBank/DDBJ databases">
        <title>Genomes of Cryomorphaceae.</title>
        <authorList>
            <person name="Bowman J.P."/>
        </authorList>
    </citation>
    <scope>NUCLEOTIDE SEQUENCE [LARGE SCALE GENOMIC DNA]</scope>
    <source>
        <strain evidence="1 2">KCTC 52047</strain>
    </source>
</reference>
<dbReference type="Proteomes" id="UP000435357">
    <property type="component" value="Unassembled WGS sequence"/>
</dbReference>
<evidence type="ECO:0000313" key="1">
    <source>
        <dbReference type="EMBL" id="KAB1065296.1"/>
    </source>
</evidence>
<comment type="caution">
    <text evidence="1">The sequence shown here is derived from an EMBL/GenBank/DDBJ whole genome shotgun (WGS) entry which is preliminary data.</text>
</comment>
<keyword evidence="1" id="KW-0378">Hydrolase</keyword>
<dbReference type="GO" id="GO:0004519">
    <property type="term" value="F:endonuclease activity"/>
    <property type="evidence" value="ECO:0007669"/>
    <property type="project" value="UniProtKB-KW"/>
</dbReference>
<gene>
    <name evidence="1" type="ORF">F3059_04060</name>
</gene>
<organism evidence="1 2">
    <name type="scientific">Salibacter halophilus</name>
    <dbReference type="NCBI Taxonomy" id="1803916"/>
    <lineage>
        <taxon>Bacteria</taxon>
        <taxon>Pseudomonadati</taxon>
        <taxon>Bacteroidota</taxon>
        <taxon>Flavobacteriia</taxon>
        <taxon>Flavobacteriales</taxon>
        <taxon>Salibacteraceae</taxon>
        <taxon>Salibacter</taxon>
    </lineage>
</organism>
<accession>A0A6N6MAK7</accession>
<dbReference type="AlphaFoldDB" id="A0A6N6MAK7"/>
<sequence>MCEEESCRLLKGHKGSHKNHPNVWGFFKKVDKNKISKAGFATPRGGKKGGYQNHVNRNNQVVIPYEQLSHESLSLYKDGYVIRLYPEQYFESKHTPKAQFTDPESKVVVGDNAYVLYRTWESFKSFPPLSSWSIRHLEHDGSKVQKRGKHVQDVGHYLLRLSTSGSDKKKDEGPPQGIFAAEYADKETNYLCKCLLAYFIINTYNSPYTTSQAEHLIAILSDENLIDTSIFEKNGTMRRGLTCCPLCQKILRYSELHDTISFEEADALSNASMQLIDSTRSTVVNLFHLKPLLHHSLTHIPVNVGWGHAVCNTYLGQRECLSLYELQEMEMKVAILLEDRYETFGWISTDKKFIRSPNGAVWIRISDDMSDYELNFPDG</sequence>
<keyword evidence="1" id="KW-0255">Endonuclease</keyword>
<dbReference type="OrthoDB" id="5179875at2"/>
<keyword evidence="2" id="KW-1185">Reference proteome</keyword>
<dbReference type="EMBL" id="WACR01000003">
    <property type="protein sequence ID" value="KAB1065296.1"/>
    <property type="molecule type" value="Genomic_DNA"/>
</dbReference>
<evidence type="ECO:0000313" key="2">
    <source>
        <dbReference type="Proteomes" id="UP000435357"/>
    </source>
</evidence>